<sequence length="48" mass="5331">MAQQFTASALEGAGWHYALGVLARIDPAAVERVRDIVFLYRHLSLETS</sequence>
<dbReference type="Proteomes" id="UP001221328">
    <property type="component" value="Unassembled WGS sequence"/>
</dbReference>
<protein>
    <submittedName>
        <fullName evidence="1">Uncharacterized protein</fullName>
    </submittedName>
</protein>
<dbReference type="RefSeq" id="WP_272178557.1">
    <property type="nucleotide sequence ID" value="NZ_JAQOSK010000022.1"/>
</dbReference>
<evidence type="ECO:0000313" key="2">
    <source>
        <dbReference type="Proteomes" id="UP001221328"/>
    </source>
</evidence>
<keyword evidence="2" id="KW-1185">Reference proteome</keyword>
<organism evidence="1 2">
    <name type="scientific">Streptomyces gilvifuscus</name>
    <dbReference type="NCBI Taxonomy" id="1550617"/>
    <lineage>
        <taxon>Bacteria</taxon>
        <taxon>Bacillati</taxon>
        <taxon>Actinomycetota</taxon>
        <taxon>Actinomycetes</taxon>
        <taxon>Kitasatosporales</taxon>
        <taxon>Streptomycetaceae</taxon>
        <taxon>Streptomyces</taxon>
    </lineage>
</organism>
<name>A0ABT5G6L7_9ACTN</name>
<gene>
    <name evidence="1" type="ORF">PO587_38900</name>
</gene>
<comment type="caution">
    <text evidence="1">The sequence shown here is derived from an EMBL/GenBank/DDBJ whole genome shotgun (WGS) entry which is preliminary data.</text>
</comment>
<dbReference type="EMBL" id="JAQOSK010000022">
    <property type="protein sequence ID" value="MDC2960409.1"/>
    <property type="molecule type" value="Genomic_DNA"/>
</dbReference>
<evidence type="ECO:0000313" key="1">
    <source>
        <dbReference type="EMBL" id="MDC2960409.1"/>
    </source>
</evidence>
<reference evidence="1 2" key="1">
    <citation type="journal article" date="2015" name="Int. J. Syst. Evol. Microbiol.">
        <title>Streptomyces gilvifuscus sp. nov., an actinomycete that produces antibacterial compounds isolated from soil.</title>
        <authorList>
            <person name="Nguyen T.M."/>
            <person name="Kim J."/>
        </authorList>
    </citation>
    <scope>NUCLEOTIDE SEQUENCE [LARGE SCALE GENOMIC DNA]</scope>
    <source>
        <strain evidence="1 2">T113</strain>
    </source>
</reference>
<accession>A0ABT5G6L7</accession>
<proteinExistence type="predicted"/>